<organism evidence="2">
    <name type="scientific">uncultured Chloroflexia bacterium</name>
    <dbReference type="NCBI Taxonomy" id="1672391"/>
    <lineage>
        <taxon>Bacteria</taxon>
        <taxon>Bacillati</taxon>
        <taxon>Chloroflexota</taxon>
        <taxon>Chloroflexia</taxon>
        <taxon>environmental samples</taxon>
    </lineage>
</organism>
<dbReference type="EMBL" id="CADCTK010000177">
    <property type="protein sequence ID" value="CAA9225622.1"/>
    <property type="molecule type" value="Genomic_DNA"/>
</dbReference>
<gene>
    <name evidence="2" type="ORF">AVDCRST_MAG26-740</name>
</gene>
<dbReference type="AlphaFoldDB" id="A0A6J4HK73"/>
<proteinExistence type="predicted"/>
<evidence type="ECO:0000256" key="1">
    <source>
        <dbReference type="SAM" id="MobiDB-lite"/>
    </source>
</evidence>
<protein>
    <submittedName>
        <fullName evidence="2">Uncharacterized protein</fullName>
    </submittedName>
</protein>
<feature type="compositionally biased region" description="Basic residues" evidence="1">
    <location>
        <begin position="38"/>
        <end position="59"/>
    </location>
</feature>
<feature type="non-terminal residue" evidence="2">
    <location>
        <position position="1"/>
    </location>
</feature>
<sequence length="90" mass="10773">LPSTLRAWRVSPRGRATRRCLRACGVQPRHSARSSARPSRRSTRRSSRRWSRKRRRWWRPPHGQQPGRRGGRCRWSNPLPMPLRWVTLRA</sequence>
<feature type="region of interest" description="Disordered" evidence="1">
    <location>
        <begin position="19"/>
        <end position="79"/>
    </location>
</feature>
<feature type="non-terminal residue" evidence="2">
    <location>
        <position position="90"/>
    </location>
</feature>
<name>A0A6J4HK73_9CHLR</name>
<accession>A0A6J4HK73</accession>
<evidence type="ECO:0000313" key="2">
    <source>
        <dbReference type="EMBL" id="CAA9225622.1"/>
    </source>
</evidence>
<reference evidence="2" key="1">
    <citation type="submission" date="2020-02" db="EMBL/GenBank/DDBJ databases">
        <authorList>
            <person name="Meier V. D."/>
        </authorList>
    </citation>
    <scope>NUCLEOTIDE SEQUENCE</scope>
    <source>
        <strain evidence="2">AVDCRST_MAG26</strain>
    </source>
</reference>